<dbReference type="OrthoDB" id="9780724at2"/>
<dbReference type="EMBL" id="VLNR01000114">
    <property type="protein sequence ID" value="TSE03397.1"/>
    <property type="molecule type" value="Genomic_DNA"/>
</dbReference>
<keyword evidence="3" id="KW-0695">RNA-directed DNA polymerase</keyword>
<dbReference type="SUPFAM" id="SSF56672">
    <property type="entry name" value="DNA/RNA polymerases"/>
    <property type="match status" value="1"/>
</dbReference>
<reference evidence="3 4" key="1">
    <citation type="submission" date="2019-07" db="EMBL/GenBank/DDBJ databases">
        <title>The draft genome sequence of Aquimarina algiphila M91.</title>
        <authorList>
            <person name="Meng X."/>
        </authorList>
    </citation>
    <scope>NUCLEOTIDE SEQUENCE [LARGE SCALE GENOMIC DNA]</scope>
    <source>
        <strain evidence="3 4">M91</strain>
    </source>
</reference>
<dbReference type="PROSITE" id="PS50878">
    <property type="entry name" value="RT_POL"/>
    <property type="match status" value="1"/>
</dbReference>
<comment type="caution">
    <text evidence="3">The sequence shown here is derived from an EMBL/GenBank/DDBJ whole genome shotgun (WGS) entry which is preliminary data.</text>
</comment>
<keyword evidence="4" id="KW-1185">Reference proteome</keyword>
<evidence type="ECO:0000313" key="4">
    <source>
        <dbReference type="Proteomes" id="UP000318833"/>
    </source>
</evidence>
<evidence type="ECO:0000313" key="3">
    <source>
        <dbReference type="EMBL" id="TSE03397.1"/>
    </source>
</evidence>
<accession>A0A554VAV3</accession>
<organism evidence="3 4">
    <name type="scientific">Aquimarina algiphila</name>
    <dbReference type="NCBI Taxonomy" id="2047982"/>
    <lineage>
        <taxon>Bacteria</taxon>
        <taxon>Pseudomonadati</taxon>
        <taxon>Bacteroidota</taxon>
        <taxon>Flavobacteriia</taxon>
        <taxon>Flavobacteriales</taxon>
        <taxon>Flavobacteriaceae</taxon>
        <taxon>Aquimarina</taxon>
    </lineage>
</organism>
<dbReference type="Proteomes" id="UP000318833">
    <property type="component" value="Unassembled WGS sequence"/>
</dbReference>
<dbReference type="PANTHER" id="PTHR34047:SF8">
    <property type="entry name" value="PROTEIN YKFC"/>
    <property type="match status" value="1"/>
</dbReference>
<name>A0A554VAV3_9FLAO</name>
<dbReference type="AlphaFoldDB" id="A0A554VAV3"/>
<dbReference type="InterPro" id="IPR051083">
    <property type="entry name" value="GrpII_Intron_Splice-Mob/Def"/>
</dbReference>
<dbReference type="GO" id="GO:0003964">
    <property type="term" value="F:RNA-directed DNA polymerase activity"/>
    <property type="evidence" value="ECO:0007669"/>
    <property type="project" value="UniProtKB-KW"/>
</dbReference>
<feature type="domain" description="Reverse transcriptase" evidence="2">
    <location>
        <begin position="1"/>
        <end position="267"/>
    </location>
</feature>
<keyword evidence="3" id="KW-0808">Transferase</keyword>
<gene>
    <name evidence="3" type="ORF">FOF46_29460</name>
</gene>
<comment type="similarity">
    <text evidence="1">Belongs to the bacterial reverse transcriptase family.</text>
</comment>
<dbReference type="InterPro" id="IPR043502">
    <property type="entry name" value="DNA/RNA_pol_sf"/>
</dbReference>
<protein>
    <submittedName>
        <fullName evidence="3">Reverse transcriptase</fullName>
    </submittedName>
</protein>
<dbReference type="InterPro" id="IPR000477">
    <property type="entry name" value="RT_dom"/>
</dbReference>
<sequence length="323" mass="38965">MKRIGNLYNRIISIENLIEADKKAQKGKSKQYGVQLHNLNKEANILKLHKMLKEKTYETSKYDIFKVYEPKEREVYRLPYFPDRITHHAIMNVLEPIFVSTFTADTYSCIKNRGIHLLLRRLKTTLKNANETTYCLKLDIKKFYPNIDHRILKLLLRRKFKDQDLLWLLDEIIDSAEGLPIGNYLSQYFANFYLTYFDHWIKEEKKVKYYFRYADDIVILHSEKPYLHNICYDIKNYLRNNLHLEIKDNYQIFPVKSRGIDFVGYVFYHTHVLLRKRIKKNFARKLKKNPNTRSKASYLGWLKHCNGIHLTKKLLPDEQFQRF</sequence>
<dbReference type="PANTHER" id="PTHR34047">
    <property type="entry name" value="NUCLEAR INTRON MATURASE 1, MITOCHONDRIAL-RELATED"/>
    <property type="match status" value="1"/>
</dbReference>
<dbReference type="CDD" id="cd01646">
    <property type="entry name" value="RT_Bac_retron_I"/>
    <property type="match status" value="1"/>
</dbReference>
<keyword evidence="3" id="KW-0548">Nucleotidyltransferase</keyword>
<evidence type="ECO:0000259" key="2">
    <source>
        <dbReference type="PROSITE" id="PS50878"/>
    </source>
</evidence>
<dbReference type="RefSeq" id="WP_143919022.1">
    <property type="nucleotide sequence ID" value="NZ_CANMXV010000115.1"/>
</dbReference>
<dbReference type="Pfam" id="PF00078">
    <property type="entry name" value="RVT_1"/>
    <property type="match status" value="1"/>
</dbReference>
<evidence type="ECO:0000256" key="1">
    <source>
        <dbReference type="ARBA" id="ARBA00034120"/>
    </source>
</evidence>
<proteinExistence type="inferred from homology"/>